<evidence type="ECO:0000256" key="1">
    <source>
        <dbReference type="SAM" id="MobiDB-lite"/>
    </source>
</evidence>
<accession>A0A8J5RXL0</accession>
<reference evidence="2" key="2">
    <citation type="submission" date="2021-02" db="EMBL/GenBank/DDBJ databases">
        <authorList>
            <person name="Kimball J.A."/>
            <person name="Haas M.W."/>
            <person name="Macchietto M."/>
            <person name="Kono T."/>
            <person name="Duquette J."/>
            <person name="Shao M."/>
        </authorList>
    </citation>
    <scope>NUCLEOTIDE SEQUENCE</scope>
    <source>
        <tissue evidence="2">Fresh leaf tissue</tissue>
    </source>
</reference>
<organism evidence="2 3">
    <name type="scientific">Zizania palustris</name>
    <name type="common">Northern wild rice</name>
    <dbReference type="NCBI Taxonomy" id="103762"/>
    <lineage>
        <taxon>Eukaryota</taxon>
        <taxon>Viridiplantae</taxon>
        <taxon>Streptophyta</taxon>
        <taxon>Embryophyta</taxon>
        <taxon>Tracheophyta</taxon>
        <taxon>Spermatophyta</taxon>
        <taxon>Magnoliopsida</taxon>
        <taxon>Liliopsida</taxon>
        <taxon>Poales</taxon>
        <taxon>Poaceae</taxon>
        <taxon>BOP clade</taxon>
        <taxon>Oryzoideae</taxon>
        <taxon>Oryzeae</taxon>
        <taxon>Zizaniinae</taxon>
        <taxon>Zizania</taxon>
    </lineage>
</organism>
<dbReference type="Proteomes" id="UP000729402">
    <property type="component" value="Unassembled WGS sequence"/>
</dbReference>
<dbReference type="EMBL" id="JAAALK010000287">
    <property type="protein sequence ID" value="KAG8059863.1"/>
    <property type="molecule type" value="Genomic_DNA"/>
</dbReference>
<proteinExistence type="predicted"/>
<feature type="compositionally biased region" description="Low complexity" evidence="1">
    <location>
        <begin position="65"/>
        <end position="74"/>
    </location>
</feature>
<dbReference type="AlphaFoldDB" id="A0A8J5RXL0"/>
<feature type="compositionally biased region" description="Polar residues" evidence="1">
    <location>
        <begin position="28"/>
        <end position="38"/>
    </location>
</feature>
<evidence type="ECO:0000313" key="3">
    <source>
        <dbReference type="Proteomes" id="UP000729402"/>
    </source>
</evidence>
<feature type="compositionally biased region" description="Gly residues" evidence="1">
    <location>
        <begin position="109"/>
        <end position="119"/>
    </location>
</feature>
<protein>
    <submittedName>
        <fullName evidence="2">Uncharacterized protein</fullName>
    </submittedName>
</protein>
<evidence type="ECO:0000313" key="2">
    <source>
        <dbReference type="EMBL" id="KAG8059863.1"/>
    </source>
</evidence>
<reference evidence="2" key="1">
    <citation type="journal article" date="2021" name="bioRxiv">
        <title>Whole Genome Assembly and Annotation of Northern Wild Rice, Zizania palustris L., Supports a Whole Genome Duplication in the Zizania Genus.</title>
        <authorList>
            <person name="Haas M."/>
            <person name="Kono T."/>
            <person name="Macchietto M."/>
            <person name="Millas R."/>
            <person name="McGilp L."/>
            <person name="Shao M."/>
            <person name="Duquette J."/>
            <person name="Hirsch C.N."/>
            <person name="Kimball J."/>
        </authorList>
    </citation>
    <scope>NUCLEOTIDE SEQUENCE</scope>
    <source>
        <tissue evidence="2">Fresh leaf tissue</tissue>
    </source>
</reference>
<keyword evidence="3" id="KW-1185">Reference proteome</keyword>
<sequence>MRSSWADSVANAEESAPVTGASPAPVANHQNLRSTRSTYVPPHLRGQAPALALAPALAPAPGPGPAAAQSSASVQPSGYAAIAGGSRWAGPASGGGGSAVGGLRQSGGAVRGGGGGGDGTHNVRHMSSDT</sequence>
<gene>
    <name evidence="2" type="ORF">GUJ93_ZPchr0002g23666</name>
</gene>
<feature type="region of interest" description="Disordered" evidence="1">
    <location>
        <begin position="87"/>
        <end position="130"/>
    </location>
</feature>
<feature type="region of interest" description="Disordered" evidence="1">
    <location>
        <begin position="55"/>
        <end position="74"/>
    </location>
</feature>
<feature type="region of interest" description="Disordered" evidence="1">
    <location>
        <begin position="1"/>
        <end position="46"/>
    </location>
</feature>
<name>A0A8J5RXL0_ZIZPA</name>
<comment type="caution">
    <text evidence="2">The sequence shown here is derived from an EMBL/GenBank/DDBJ whole genome shotgun (WGS) entry which is preliminary data.</text>
</comment>